<proteinExistence type="predicted"/>
<organism evidence="3 4">
    <name type="scientific">Nonomuraea soli</name>
    <dbReference type="NCBI Taxonomy" id="1032476"/>
    <lineage>
        <taxon>Bacteria</taxon>
        <taxon>Bacillati</taxon>
        <taxon>Actinomycetota</taxon>
        <taxon>Actinomycetes</taxon>
        <taxon>Streptosporangiales</taxon>
        <taxon>Streptosporangiaceae</taxon>
        <taxon>Nonomuraea</taxon>
    </lineage>
</organism>
<gene>
    <name evidence="3" type="ORF">HNR30_006450</name>
</gene>
<name>A0A7W0CPR3_9ACTN</name>
<keyword evidence="2" id="KW-0472">Membrane</keyword>
<feature type="compositionally biased region" description="Low complexity" evidence="1">
    <location>
        <begin position="152"/>
        <end position="165"/>
    </location>
</feature>
<evidence type="ECO:0000313" key="3">
    <source>
        <dbReference type="EMBL" id="MBA2895078.1"/>
    </source>
</evidence>
<reference evidence="3 4" key="1">
    <citation type="submission" date="2020-07" db="EMBL/GenBank/DDBJ databases">
        <title>Genomic Encyclopedia of Type Strains, Phase IV (KMG-IV): sequencing the most valuable type-strain genomes for metagenomic binning, comparative biology and taxonomic classification.</title>
        <authorList>
            <person name="Goeker M."/>
        </authorList>
    </citation>
    <scope>NUCLEOTIDE SEQUENCE [LARGE SCALE GENOMIC DNA]</scope>
    <source>
        <strain evidence="3 4">DSM 45533</strain>
    </source>
</reference>
<evidence type="ECO:0000256" key="2">
    <source>
        <dbReference type="SAM" id="Phobius"/>
    </source>
</evidence>
<accession>A0A7W0CPR3</accession>
<feature type="region of interest" description="Disordered" evidence="1">
    <location>
        <begin position="145"/>
        <end position="181"/>
    </location>
</feature>
<keyword evidence="4" id="KW-1185">Reference proteome</keyword>
<feature type="transmembrane region" description="Helical" evidence="2">
    <location>
        <begin position="39"/>
        <end position="61"/>
    </location>
</feature>
<evidence type="ECO:0000256" key="1">
    <source>
        <dbReference type="SAM" id="MobiDB-lite"/>
    </source>
</evidence>
<keyword evidence="2" id="KW-1133">Transmembrane helix</keyword>
<feature type="transmembrane region" description="Helical" evidence="2">
    <location>
        <begin position="112"/>
        <end position="130"/>
    </location>
</feature>
<feature type="transmembrane region" description="Helical" evidence="2">
    <location>
        <begin position="73"/>
        <end position="92"/>
    </location>
</feature>
<protein>
    <submittedName>
        <fullName evidence="3">Uncharacterized protein</fullName>
    </submittedName>
</protein>
<comment type="caution">
    <text evidence="3">The sequence shown here is derived from an EMBL/GenBank/DDBJ whole genome shotgun (WGS) entry which is preliminary data.</text>
</comment>
<keyword evidence="2" id="KW-0812">Transmembrane</keyword>
<dbReference type="AlphaFoldDB" id="A0A7W0CPR3"/>
<evidence type="ECO:0000313" key="4">
    <source>
        <dbReference type="Proteomes" id="UP000530928"/>
    </source>
</evidence>
<sequence>MSNGARHGLGAVAGLLLTPIVLAGLTFGLTRVVTGMRMFYLPWIGLPVLLAAAALLGFAMGSRLSPLASLLPGLAYTALGVVPFAGMVLDGFRVNVSTLLPSEFALGLDTLLYTGLMLALGLTLLVASFFPSRWRARIRPAAWTPQPYQPLPQETQHQQVHQQPPYGQPNPDDTTRPFHRE</sequence>
<dbReference type="EMBL" id="JACDUR010000006">
    <property type="protein sequence ID" value="MBA2895078.1"/>
    <property type="molecule type" value="Genomic_DNA"/>
</dbReference>
<dbReference type="Proteomes" id="UP000530928">
    <property type="component" value="Unassembled WGS sequence"/>
</dbReference>
<dbReference type="RefSeq" id="WP_181613774.1">
    <property type="nucleotide sequence ID" value="NZ_BAABAM010000004.1"/>
</dbReference>